<name>A0A3P6BL49_BRACM</name>
<protein>
    <submittedName>
        <fullName evidence="1">Uncharacterized protein</fullName>
    </submittedName>
</protein>
<sequence>MVLGSSLKSSSPFMYTKKTFCLSPIVTTTVIHRVIESSHLYSCWYSVSEPRRGRERRRSCRSSPSLDAGIFTIYRRSSPLP</sequence>
<accession>A0A3P6BL49</accession>
<organism evidence="1">
    <name type="scientific">Brassica campestris</name>
    <name type="common">Field mustard</name>
    <dbReference type="NCBI Taxonomy" id="3711"/>
    <lineage>
        <taxon>Eukaryota</taxon>
        <taxon>Viridiplantae</taxon>
        <taxon>Streptophyta</taxon>
        <taxon>Embryophyta</taxon>
        <taxon>Tracheophyta</taxon>
        <taxon>Spermatophyta</taxon>
        <taxon>Magnoliopsida</taxon>
        <taxon>eudicotyledons</taxon>
        <taxon>Gunneridae</taxon>
        <taxon>Pentapetalae</taxon>
        <taxon>rosids</taxon>
        <taxon>malvids</taxon>
        <taxon>Brassicales</taxon>
        <taxon>Brassicaceae</taxon>
        <taxon>Brassiceae</taxon>
        <taxon>Brassica</taxon>
    </lineage>
</organism>
<reference evidence="1" key="1">
    <citation type="submission" date="2018-11" db="EMBL/GenBank/DDBJ databases">
        <authorList>
            <consortium name="Genoscope - CEA"/>
            <person name="William W."/>
        </authorList>
    </citation>
    <scope>NUCLEOTIDE SEQUENCE</scope>
</reference>
<evidence type="ECO:0000313" key="1">
    <source>
        <dbReference type="EMBL" id="VDC96678.1"/>
    </source>
</evidence>
<proteinExistence type="predicted"/>
<gene>
    <name evidence="1" type="ORF">BRAA07T28643Z</name>
</gene>
<dbReference type="AlphaFoldDB" id="A0A3P6BL49"/>
<dbReference type="EMBL" id="LR031574">
    <property type="protein sequence ID" value="VDC96678.1"/>
    <property type="molecule type" value="Genomic_DNA"/>
</dbReference>